<dbReference type="InterPro" id="IPR029063">
    <property type="entry name" value="SAM-dependent_MTases_sf"/>
</dbReference>
<organism evidence="1 2">
    <name type="scientific">Sphingomonas alpina</name>
    <dbReference type="NCBI Taxonomy" id="653931"/>
    <lineage>
        <taxon>Bacteria</taxon>
        <taxon>Pseudomonadati</taxon>
        <taxon>Pseudomonadota</taxon>
        <taxon>Alphaproteobacteria</taxon>
        <taxon>Sphingomonadales</taxon>
        <taxon>Sphingomonadaceae</taxon>
        <taxon>Sphingomonas</taxon>
    </lineage>
</organism>
<dbReference type="AlphaFoldDB" id="A0A7H0LQ48"/>
<dbReference type="GO" id="GO:0032259">
    <property type="term" value="P:methylation"/>
    <property type="evidence" value="ECO:0007669"/>
    <property type="project" value="UniProtKB-KW"/>
</dbReference>
<dbReference type="KEGG" id="spap:H3Z74_00695"/>
<accession>A0A7H0LQ48</accession>
<reference evidence="1 2" key="1">
    <citation type="submission" date="2020-09" db="EMBL/GenBank/DDBJ databases">
        <title>Sphingomonas sp., a new species isolated from pork steak.</title>
        <authorList>
            <person name="Heidler von Heilborn D."/>
        </authorList>
    </citation>
    <scope>NUCLEOTIDE SEQUENCE [LARGE SCALE GENOMIC DNA]</scope>
    <source>
        <strain evidence="2">S8-3T</strain>
    </source>
</reference>
<sequence length="236" mass="25175">MASALSILSGGPVGAHAMPPHMPAPADSGPAAPDRKPYEMVAFAKIKPGQVVIDYLPGKGYFTRVFSAAVGNRGKVYAATPQFYIDRLKGRPLPPAVSTESGFSNVSEIVSGDETLNAPVPVDLVWTSQNYHDVHNWTGATGVAALNKAAFMALKPGGLYVVLDHAGVAGLDADGMAKLHRIDEALVKQEVLAAGFILDGESQELRNPADPRSANVYDPSIRGRTDQFILRFRKPR</sequence>
<dbReference type="SUPFAM" id="SSF53335">
    <property type="entry name" value="S-adenosyl-L-methionine-dependent methyltransferases"/>
    <property type="match status" value="1"/>
</dbReference>
<dbReference type="Proteomes" id="UP000516148">
    <property type="component" value="Chromosome"/>
</dbReference>
<proteinExistence type="predicted"/>
<keyword evidence="1" id="KW-0489">Methyltransferase</keyword>
<evidence type="ECO:0000313" key="1">
    <source>
        <dbReference type="EMBL" id="QNQ11801.1"/>
    </source>
</evidence>
<evidence type="ECO:0000313" key="2">
    <source>
        <dbReference type="Proteomes" id="UP000516148"/>
    </source>
</evidence>
<name>A0A7H0LQ48_9SPHN</name>
<dbReference type="Gene3D" id="3.40.50.150">
    <property type="entry name" value="Vaccinia Virus protein VP39"/>
    <property type="match status" value="1"/>
</dbReference>
<gene>
    <name evidence="1" type="ORF">H3Z74_00695</name>
</gene>
<protein>
    <submittedName>
        <fullName evidence="1">Class I SAM-dependent methyltransferase</fullName>
    </submittedName>
</protein>
<dbReference type="PIRSF" id="PIRSF031679">
    <property type="entry name" value="Mtase_Alr7345_prd"/>
    <property type="match status" value="1"/>
</dbReference>
<keyword evidence="1" id="KW-0808">Transferase</keyword>
<dbReference type="InterPro" id="IPR016980">
    <property type="entry name" value="S-AdoMet-dep_MeTrfase_Alr7345"/>
</dbReference>
<dbReference type="EMBL" id="CP061038">
    <property type="protein sequence ID" value="QNQ11801.1"/>
    <property type="molecule type" value="Genomic_DNA"/>
</dbReference>
<dbReference type="GO" id="GO:0008168">
    <property type="term" value="F:methyltransferase activity"/>
    <property type="evidence" value="ECO:0007669"/>
    <property type="project" value="UniProtKB-KW"/>
</dbReference>
<keyword evidence="2" id="KW-1185">Reference proteome</keyword>